<evidence type="ECO:0000256" key="2">
    <source>
        <dbReference type="ARBA" id="ARBA00022771"/>
    </source>
</evidence>
<dbReference type="AlphaFoldDB" id="A0A8T2Q4Z0"/>
<evidence type="ECO:0000256" key="1">
    <source>
        <dbReference type="ARBA" id="ARBA00022723"/>
    </source>
</evidence>
<gene>
    <name evidence="7" type="ORF">KP509_38G050900</name>
</gene>
<dbReference type="Gene3D" id="1.25.40.10">
    <property type="entry name" value="Tetratricopeptide repeat domain"/>
    <property type="match status" value="1"/>
</dbReference>
<protein>
    <recommendedName>
        <fullName evidence="6">MYND-type domain-containing protein</fullName>
    </recommendedName>
</protein>
<dbReference type="InterPro" id="IPR002893">
    <property type="entry name" value="Znf_MYND"/>
</dbReference>
<accession>A0A8T2Q4Z0</accession>
<dbReference type="SUPFAM" id="SSF144232">
    <property type="entry name" value="HIT/MYND zinc finger-like"/>
    <property type="match status" value="1"/>
</dbReference>
<dbReference type="Gene3D" id="6.10.140.2220">
    <property type="match status" value="1"/>
</dbReference>
<keyword evidence="3" id="KW-0862">Zinc</keyword>
<reference evidence="7" key="1">
    <citation type="submission" date="2021-08" db="EMBL/GenBank/DDBJ databases">
        <title>WGS assembly of Ceratopteris richardii.</title>
        <authorList>
            <person name="Marchant D.B."/>
            <person name="Chen G."/>
            <person name="Jenkins J."/>
            <person name="Shu S."/>
            <person name="Leebens-Mack J."/>
            <person name="Grimwood J."/>
            <person name="Schmutz J."/>
            <person name="Soltis P."/>
            <person name="Soltis D."/>
            <person name="Chen Z.-H."/>
        </authorList>
    </citation>
    <scope>NUCLEOTIDE SEQUENCE</scope>
    <source>
        <strain evidence="7">Whitten #5841</strain>
        <tissue evidence="7">Leaf</tissue>
    </source>
</reference>
<keyword evidence="8" id="KW-1185">Reference proteome</keyword>
<evidence type="ECO:0000256" key="4">
    <source>
        <dbReference type="PROSITE-ProRule" id="PRU00134"/>
    </source>
</evidence>
<dbReference type="PROSITE" id="PS50865">
    <property type="entry name" value="ZF_MYND_2"/>
    <property type="match status" value="1"/>
</dbReference>
<dbReference type="Pfam" id="PF23310">
    <property type="entry name" value="TPR_27"/>
    <property type="match status" value="1"/>
</dbReference>
<dbReference type="InterPro" id="IPR011990">
    <property type="entry name" value="TPR-like_helical_dom_sf"/>
</dbReference>
<dbReference type="Proteomes" id="UP000825935">
    <property type="component" value="Chromosome 38"/>
</dbReference>
<evidence type="ECO:0000259" key="6">
    <source>
        <dbReference type="PROSITE" id="PS50865"/>
    </source>
</evidence>
<evidence type="ECO:0000313" key="7">
    <source>
        <dbReference type="EMBL" id="KAH7278653.1"/>
    </source>
</evidence>
<proteinExistence type="predicted"/>
<dbReference type="FunFam" id="6.10.140.2220:FF:000033">
    <property type="entry name" value="Predicted protein"/>
    <property type="match status" value="1"/>
</dbReference>
<evidence type="ECO:0000256" key="3">
    <source>
        <dbReference type="ARBA" id="ARBA00022833"/>
    </source>
</evidence>
<feature type="region of interest" description="Disordered" evidence="5">
    <location>
        <begin position="509"/>
        <end position="536"/>
    </location>
</feature>
<evidence type="ECO:0000256" key="5">
    <source>
        <dbReference type="SAM" id="MobiDB-lite"/>
    </source>
</evidence>
<keyword evidence="2 4" id="KW-0863">Zinc-finger</keyword>
<name>A0A8T2Q4Z0_CERRI</name>
<dbReference type="GO" id="GO:0008270">
    <property type="term" value="F:zinc ion binding"/>
    <property type="evidence" value="ECO:0007669"/>
    <property type="project" value="UniProtKB-KW"/>
</dbReference>
<evidence type="ECO:0000313" key="8">
    <source>
        <dbReference type="Proteomes" id="UP000825935"/>
    </source>
</evidence>
<dbReference type="Pfam" id="PF01753">
    <property type="entry name" value="zf-MYND"/>
    <property type="match status" value="1"/>
</dbReference>
<keyword evidence="1" id="KW-0479">Metal-binding</keyword>
<dbReference type="EMBL" id="CM035443">
    <property type="protein sequence ID" value="KAH7278653.1"/>
    <property type="molecule type" value="Genomic_DNA"/>
</dbReference>
<comment type="caution">
    <text evidence="7">The sequence shown here is derived from an EMBL/GenBank/DDBJ whole genome shotgun (WGS) entry which is preliminary data.</text>
</comment>
<dbReference type="OrthoDB" id="265717at2759"/>
<dbReference type="InterPro" id="IPR044508">
    <property type="entry name" value="At5g50450/At1g67340-like"/>
</dbReference>
<dbReference type="SUPFAM" id="SSF81901">
    <property type="entry name" value="HCP-like"/>
    <property type="match status" value="1"/>
</dbReference>
<organism evidence="7 8">
    <name type="scientific">Ceratopteris richardii</name>
    <name type="common">Triangle waterfern</name>
    <dbReference type="NCBI Taxonomy" id="49495"/>
    <lineage>
        <taxon>Eukaryota</taxon>
        <taxon>Viridiplantae</taxon>
        <taxon>Streptophyta</taxon>
        <taxon>Embryophyta</taxon>
        <taxon>Tracheophyta</taxon>
        <taxon>Polypodiopsida</taxon>
        <taxon>Polypodiidae</taxon>
        <taxon>Polypodiales</taxon>
        <taxon>Pteridineae</taxon>
        <taxon>Pteridaceae</taxon>
        <taxon>Parkerioideae</taxon>
        <taxon>Ceratopteris</taxon>
    </lineage>
</organism>
<dbReference type="InterPro" id="IPR057136">
    <property type="entry name" value="At2g35280_TPR_dom"/>
</dbReference>
<feature type="domain" description="MYND-type" evidence="6">
    <location>
        <begin position="456"/>
        <end position="498"/>
    </location>
</feature>
<dbReference type="PANTHER" id="PTHR46758">
    <property type="entry name" value="MYND DOMAIN-CONTAINING"/>
    <property type="match status" value="1"/>
</dbReference>
<sequence length="536" mass="58895">MKGRATGSRKVGTVIRGGEVQEVHRNGENLYRRWRRSAQPMRTRRNAYTSPSDGIAFYIRPRLSSCKQRRVYLQDGAATAEAAADARKRSCCLSLFDRLHDDLLVSIMVALTSSATAPCDLINAMLTCRRFCVAATHPSVLATASSAVLIGSARKWSPFAQMFLKRCSDLGNAEAAYTLGMISFYCFRDHEAGASHLAQAAAKAHALQISFYCFRDHEAGASHLAQAAAKAHASALHSLAIIQFNGSGATRRDKNLRYGASLCAKAATLGHVDAMRELGHCLQDGYGVPRNVPEGRCFLLEANALEAAAAVAASPRDFLETASRLVCRPGPRCPLNHVHHPRNRHNQPNNQQIQSSSRVLHKLDAPHRIAISIALIVHAFRQPVFSQQGSSRQQTREGPSLPFPCHLYRLLRGGDCSLLSDVGSNVPSPKLHTANRFLVEWFNLHPPGHGLRLCSNAICGRSETRRHEFRRCSACGTVNYCSRACQSLDWRSRHKYHCRPVADWGADAINGEEAHGDGDDNNEYGGVNRNERPAHG</sequence>
<dbReference type="PANTHER" id="PTHR46758:SF2">
    <property type="entry name" value="OJ1485_B09.11 PROTEIN"/>
    <property type="match status" value="1"/>
</dbReference>